<dbReference type="PANTHER" id="PTHR43248">
    <property type="entry name" value="2-SUCCINYL-6-HYDROXY-2,4-CYCLOHEXADIENE-1-CARBOXYLATE SYNTHASE"/>
    <property type="match status" value="1"/>
</dbReference>
<feature type="domain" description="Peptidase S33 tripeptidyl aminopeptidase-like C-terminal" evidence="6">
    <location>
        <begin position="413"/>
        <end position="508"/>
    </location>
</feature>
<evidence type="ECO:0000313" key="7">
    <source>
        <dbReference type="EMBL" id="WSD15900.1"/>
    </source>
</evidence>
<evidence type="ECO:0000256" key="4">
    <source>
        <dbReference type="SAM" id="SignalP"/>
    </source>
</evidence>
<dbReference type="Gene3D" id="3.40.50.1820">
    <property type="entry name" value="alpha/beta hydrolase"/>
    <property type="match status" value="1"/>
</dbReference>
<dbReference type="Proteomes" id="UP001340816">
    <property type="component" value="Chromosome"/>
</dbReference>
<dbReference type="InterPro" id="IPR013595">
    <property type="entry name" value="Pept_S33_TAP-like_C"/>
</dbReference>
<dbReference type="Pfam" id="PF00561">
    <property type="entry name" value="Abhydrolase_1"/>
    <property type="match status" value="1"/>
</dbReference>
<comment type="similarity">
    <text evidence="1">Belongs to the peptidase S33 family.</text>
</comment>
<evidence type="ECO:0000256" key="3">
    <source>
        <dbReference type="ARBA" id="ARBA00022801"/>
    </source>
</evidence>
<evidence type="ECO:0000259" key="6">
    <source>
        <dbReference type="Pfam" id="PF08386"/>
    </source>
</evidence>
<dbReference type="RefSeq" id="WP_326759797.1">
    <property type="nucleotide sequence ID" value="NZ_CP109135.1"/>
</dbReference>
<feature type="signal peptide" evidence="4">
    <location>
        <begin position="1"/>
        <end position="35"/>
    </location>
</feature>
<evidence type="ECO:0000313" key="8">
    <source>
        <dbReference type="Proteomes" id="UP001340816"/>
    </source>
</evidence>
<accession>A0ABZ1HBH3</accession>
<keyword evidence="8" id="KW-1185">Reference proteome</keyword>
<keyword evidence="2 4" id="KW-0732">Signal</keyword>
<dbReference type="InterPro" id="IPR051601">
    <property type="entry name" value="Serine_prot/Carboxylest_S33"/>
</dbReference>
<organism evidence="7 8">
    <name type="scientific">Streptomyces phaeochromogenes</name>
    <dbReference type="NCBI Taxonomy" id="1923"/>
    <lineage>
        <taxon>Bacteria</taxon>
        <taxon>Bacillati</taxon>
        <taxon>Actinomycetota</taxon>
        <taxon>Actinomycetes</taxon>
        <taxon>Kitasatosporales</taxon>
        <taxon>Streptomycetaceae</taxon>
        <taxon>Streptomyces</taxon>
        <taxon>Streptomyces phaeochromogenes group</taxon>
    </lineage>
</organism>
<dbReference type="InterPro" id="IPR000073">
    <property type="entry name" value="AB_hydrolase_1"/>
</dbReference>
<proteinExistence type="inferred from homology"/>
<dbReference type="InterPro" id="IPR029058">
    <property type="entry name" value="AB_hydrolase_fold"/>
</dbReference>
<dbReference type="PANTHER" id="PTHR43248:SF29">
    <property type="entry name" value="TRIPEPTIDYL AMINOPEPTIDASE"/>
    <property type="match status" value="1"/>
</dbReference>
<feature type="domain" description="AB hydrolase-1" evidence="5">
    <location>
        <begin position="98"/>
        <end position="270"/>
    </location>
</feature>
<sequence length="509" mass="54512">MTKAKTKTKKSRRNIALTAVSGVVLGLTLPLTATASTAPTALRAKPLDWTKCEGSGFGPRQECATVDVPMDYADPEGEKIGIAVSRIRSEKPAVRRGVLLLIPGGPGGSSLEEQSAKARTLPREVREAYDLVVFDPRGNGRSAPVSCGFEQRDLAATAFRPWPVGPDGSVAGNLTAARRMAGACERNGGELLRHIDTVANAHDVDRIRAALGERKLSAWGVSYGSYFGAVYNELFPHRTDRFVLDSNLDANADAHDGQVARGLWAGFEQGVEGVFPEFAEWASAPGNPYRLADTAAEVRPMFLRLAARLDREPIPWPGANPAELNGNVLRQSLLDAFYDPEGFPAAARLILAARKGTVPPAPEPPPEALLQNGLAVASATFCNEGKWPASAARYQKEVDESRAKYPLTAGMPRNATLCAAWPYPPKQDPVRITDRGPSTVLMVQNRRDPAAPLAGARELRAALGKRAVMVTVNATGHDAYLGNGNACGDAAVTRYLATGERPARDTYCR</sequence>
<evidence type="ECO:0000259" key="5">
    <source>
        <dbReference type="Pfam" id="PF00561"/>
    </source>
</evidence>
<feature type="chain" id="PRO_5047078219" evidence="4">
    <location>
        <begin position="36"/>
        <end position="509"/>
    </location>
</feature>
<gene>
    <name evidence="7" type="ORF">OHB35_23090</name>
</gene>
<evidence type="ECO:0000256" key="1">
    <source>
        <dbReference type="ARBA" id="ARBA00010088"/>
    </source>
</evidence>
<dbReference type="Pfam" id="PF08386">
    <property type="entry name" value="Abhydrolase_4"/>
    <property type="match status" value="1"/>
</dbReference>
<name>A0ABZ1HBH3_STRPH</name>
<keyword evidence="3 7" id="KW-0378">Hydrolase</keyword>
<reference evidence="7 8" key="1">
    <citation type="submission" date="2022-10" db="EMBL/GenBank/DDBJ databases">
        <title>The complete genomes of actinobacterial strains from the NBC collection.</title>
        <authorList>
            <person name="Joergensen T.S."/>
            <person name="Alvarez Arevalo M."/>
            <person name="Sterndorff E.B."/>
            <person name="Faurdal D."/>
            <person name="Vuksanovic O."/>
            <person name="Mourched A.-S."/>
            <person name="Charusanti P."/>
            <person name="Shaw S."/>
            <person name="Blin K."/>
            <person name="Weber T."/>
        </authorList>
    </citation>
    <scope>NUCLEOTIDE SEQUENCE [LARGE SCALE GENOMIC DNA]</scope>
    <source>
        <strain evidence="7 8">NBC 01752</strain>
    </source>
</reference>
<dbReference type="SUPFAM" id="SSF53474">
    <property type="entry name" value="alpha/beta-Hydrolases"/>
    <property type="match status" value="1"/>
</dbReference>
<dbReference type="EMBL" id="CP109135">
    <property type="protein sequence ID" value="WSD15900.1"/>
    <property type="molecule type" value="Genomic_DNA"/>
</dbReference>
<protein>
    <submittedName>
        <fullName evidence="7">Alpha/beta hydrolase</fullName>
    </submittedName>
</protein>
<evidence type="ECO:0000256" key="2">
    <source>
        <dbReference type="ARBA" id="ARBA00022729"/>
    </source>
</evidence>
<dbReference type="GO" id="GO:0016787">
    <property type="term" value="F:hydrolase activity"/>
    <property type="evidence" value="ECO:0007669"/>
    <property type="project" value="UniProtKB-KW"/>
</dbReference>